<evidence type="ECO:0000313" key="3">
    <source>
        <dbReference type="Proteomes" id="UP000653099"/>
    </source>
</evidence>
<organism evidence="2 3">
    <name type="scientific">Halobellus salinus</name>
    <dbReference type="NCBI Taxonomy" id="931585"/>
    <lineage>
        <taxon>Archaea</taxon>
        <taxon>Methanobacteriati</taxon>
        <taxon>Methanobacteriota</taxon>
        <taxon>Stenosarchaea group</taxon>
        <taxon>Halobacteria</taxon>
        <taxon>Halobacteriales</taxon>
        <taxon>Haloferacaceae</taxon>
        <taxon>Halobellus</taxon>
    </lineage>
</organism>
<protein>
    <submittedName>
        <fullName evidence="2">Uncharacterized protein</fullName>
    </submittedName>
</protein>
<keyword evidence="3" id="KW-1185">Reference proteome</keyword>
<accession>A0A830EJV4</accession>
<name>A0A830EJV4_9EURY</name>
<feature type="region of interest" description="Disordered" evidence="1">
    <location>
        <begin position="75"/>
        <end position="97"/>
    </location>
</feature>
<gene>
    <name evidence="2" type="ORF">GCM10008995_02740</name>
</gene>
<evidence type="ECO:0000313" key="2">
    <source>
        <dbReference type="EMBL" id="GGI96126.1"/>
    </source>
</evidence>
<evidence type="ECO:0000256" key="1">
    <source>
        <dbReference type="SAM" id="MobiDB-lite"/>
    </source>
</evidence>
<dbReference type="EMBL" id="BMOC01000001">
    <property type="protein sequence ID" value="GGI96126.1"/>
    <property type="molecule type" value="Genomic_DNA"/>
</dbReference>
<dbReference type="Proteomes" id="UP000653099">
    <property type="component" value="Unassembled WGS sequence"/>
</dbReference>
<reference evidence="2" key="2">
    <citation type="submission" date="2020-09" db="EMBL/GenBank/DDBJ databases">
        <authorList>
            <person name="Sun Q."/>
            <person name="Ohkuma M."/>
        </authorList>
    </citation>
    <scope>NUCLEOTIDE SEQUENCE</scope>
    <source>
        <strain evidence="2">JCM 14359</strain>
    </source>
</reference>
<dbReference type="AlphaFoldDB" id="A0A830EJV4"/>
<reference evidence="2" key="1">
    <citation type="journal article" date="2014" name="Int. J. Syst. Evol. Microbiol.">
        <title>Complete genome sequence of Corynebacterium casei LMG S-19264T (=DSM 44701T), isolated from a smear-ripened cheese.</title>
        <authorList>
            <consortium name="US DOE Joint Genome Institute (JGI-PGF)"/>
            <person name="Walter F."/>
            <person name="Albersmeier A."/>
            <person name="Kalinowski J."/>
            <person name="Ruckert C."/>
        </authorList>
    </citation>
    <scope>NUCLEOTIDE SEQUENCE</scope>
    <source>
        <strain evidence="2">JCM 14359</strain>
    </source>
</reference>
<comment type="caution">
    <text evidence="2">The sequence shown here is derived from an EMBL/GenBank/DDBJ whole genome shotgun (WGS) entry which is preliminary data.</text>
</comment>
<proteinExistence type="predicted"/>
<sequence>MTGVRVRVARPGLNVHSADADDVRDSHKTRSLEKRCCEPDAGSGDRCDYKDESGGLRAASTGWCEEGALDEYRADEEKFRRNQRPPGGWQNPECNDG</sequence>